<accession>A0ABQ4RVX6</accession>
<protein>
    <submittedName>
        <fullName evidence="3">Uncharacterized protein</fullName>
    </submittedName>
</protein>
<reference evidence="3" key="2">
    <citation type="submission" date="2021-08" db="EMBL/GenBank/DDBJ databases">
        <authorList>
            <person name="Tani A."/>
            <person name="Ola A."/>
            <person name="Ogura Y."/>
            <person name="Katsura K."/>
            <person name="Hayashi T."/>
        </authorList>
    </citation>
    <scope>NUCLEOTIDE SEQUENCE</scope>
    <source>
        <strain evidence="3">DSM 19015</strain>
    </source>
</reference>
<proteinExistence type="predicted"/>
<evidence type="ECO:0000313" key="3">
    <source>
        <dbReference type="EMBL" id="GJD94766.1"/>
    </source>
</evidence>
<evidence type="ECO:0000313" key="4">
    <source>
        <dbReference type="Proteomes" id="UP001055125"/>
    </source>
</evidence>
<gene>
    <name evidence="3" type="ORF">OCOJLMKI_1970</name>
</gene>
<sequence>MLKADIDSGRTGDKIPHGDVGAAPLGTCEETGGTPPTPQDVKLARTNEAASERVQKAANVHERSKWLVPASIGVLIAFPAFFGLAMWLAR</sequence>
<keyword evidence="4" id="KW-1185">Reference proteome</keyword>
<feature type="compositionally biased region" description="Low complexity" evidence="1">
    <location>
        <begin position="24"/>
        <end position="34"/>
    </location>
</feature>
<keyword evidence="2" id="KW-0472">Membrane</keyword>
<keyword evidence="2" id="KW-1133">Transmembrane helix</keyword>
<comment type="caution">
    <text evidence="3">The sequence shown here is derived from an EMBL/GenBank/DDBJ whole genome shotgun (WGS) entry which is preliminary data.</text>
</comment>
<organism evidence="3 4">
    <name type="scientific">Methylobacterium iners</name>
    <dbReference type="NCBI Taxonomy" id="418707"/>
    <lineage>
        <taxon>Bacteria</taxon>
        <taxon>Pseudomonadati</taxon>
        <taxon>Pseudomonadota</taxon>
        <taxon>Alphaproteobacteria</taxon>
        <taxon>Hyphomicrobiales</taxon>
        <taxon>Methylobacteriaceae</taxon>
        <taxon>Methylobacterium</taxon>
    </lineage>
</organism>
<reference evidence="3" key="1">
    <citation type="journal article" date="2021" name="Front. Microbiol.">
        <title>Comprehensive Comparative Genomics and Phenotyping of Methylobacterium Species.</title>
        <authorList>
            <person name="Alessa O."/>
            <person name="Ogura Y."/>
            <person name="Fujitani Y."/>
            <person name="Takami H."/>
            <person name="Hayashi T."/>
            <person name="Sahin N."/>
            <person name="Tani A."/>
        </authorList>
    </citation>
    <scope>NUCLEOTIDE SEQUENCE</scope>
    <source>
        <strain evidence="3">DSM 19015</strain>
    </source>
</reference>
<dbReference type="Proteomes" id="UP001055125">
    <property type="component" value="Unassembled WGS sequence"/>
</dbReference>
<feature type="region of interest" description="Disordered" evidence="1">
    <location>
        <begin position="1"/>
        <end position="41"/>
    </location>
</feature>
<dbReference type="RefSeq" id="WP_306421411.1">
    <property type="nucleotide sequence ID" value="NZ_BPQP01000029.1"/>
</dbReference>
<keyword evidence="2" id="KW-0812">Transmembrane</keyword>
<evidence type="ECO:0000256" key="2">
    <source>
        <dbReference type="SAM" id="Phobius"/>
    </source>
</evidence>
<feature type="transmembrane region" description="Helical" evidence="2">
    <location>
        <begin position="66"/>
        <end position="89"/>
    </location>
</feature>
<evidence type="ECO:0000256" key="1">
    <source>
        <dbReference type="SAM" id="MobiDB-lite"/>
    </source>
</evidence>
<feature type="compositionally biased region" description="Basic and acidic residues" evidence="1">
    <location>
        <begin position="1"/>
        <end position="17"/>
    </location>
</feature>
<name>A0ABQ4RVX6_9HYPH</name>
<dbReference type="EMBL" id="BPQP01000029">
    <property type="protein sequence ID" value="GJD94766.1"/>
    <property type="molecule type" value="Genomic_DNA"/>
</dbReference>